<name>A0A833WIZ4_PHYIN</name>
<dbReference type="Proteomes" id="UP000704712">
    <property type="component" value="Unassembled WGS sequence"/>
</dbReference>
<evidence type="ECO:0000313" key="5">
    <source>
        <dbReference type="EMBL" id="KAF4140605.1"/>
    </source>
</evidence>
<dbReference type="EMBL" id="WSZM01000098">
    <property type="protein sequence ID" value="KAF4042562.1"/>
    <property type="molecule type" value="Genomic_DNA"/>
</dbReference>
<proteinExistence type="predicted"/>
<sequence>MSTVNSPKVSEFERPPIMEHFKQSKSTRKLNTQPSMPMLGAGGKQLSQDTVQWEPTPDPATNYVRNDQPPQTPSNDAHQSNSTTFSKLGSLLCCRRR</sequence>
<evidence type="ECO:0000256" key="1">
    <source>
        <dbReference type="SAM" id="MobiDB-lite"/>
    </source>
</evidence>
<comment type="caution">
    <text evidence="2">The sequence shown here is derived from an EMBL/GenBank/DDBJ whole genome shotgun (WGS) entry which is preliminary data.</text>
</comment>
<dbReference type="EMBL" id="JAACNO010001439">
    <property type="protein sequence ID" value="KAF4140605.1"/>
    <property type="molecule type" value="Genomic_DNA"/>
</dbReference>
<accession>A0A833WIZ4</accession>
<protein>
    <submittedName>
        <fullName evidence="2">Uncharacterized protein</fullName>
    </submittedName>
</protein>
<dbReference type="EMBL" id="JAACNO010001502">
    <property type="protein sequence ID" value="KAF4140126.1"/>
    <property type="molecule type" value="Genomic_DNA"/>
</dbReference>
<evidence type="ECO:0000313" key="3">
    <source>
        <dbReference type="EMBL" id="KAF4136705.1"/>
    </source>
</evidence>
<feature type="compositionally biased region" description="Polar residues" evidence="1">
    <location>
        <begin position="63"/>
        <end position="87"/>
    </location>
</feature>
<evidence type="ECO:0000313" key="2">
    <source>
        <dbReference type="EMBL" id="KAF4042562.1"/>
    </source>
</evidence>
<evidence type="ECO:0000313" key="4">
    <source>
        <dbReference type="EMBL" id="KAF4140126.1"/>
    </source>
</evidence>
<gene>
    <name evidence="2" type="ORF">GN244_ATG05164</name>
    <name evidence="5" type="ORF">GN958_ATG10205</name>
    <name evidence="4" type="ORF">GN958_ATG10680</name>
    <name evidence="3" type="ORF">GN958_ATG14106</name>
</gene>
<evidence type="ECO:0000313" key="6">
    <source>
        <dbReference type="Proteomes" id="UP000602510"/>
    </source>
</evidence>
<reference evidence="2" key="1">
    <citation type="submission" date="2020-04" db="EMBL/GenBank/DDBJ databases">
        <title>Hybrid Assembly of Korean Phytophthora infestans isolates.</title>
        <authorList>
            <person name="Prokchorchik M."/>
            <person name="Lee Y."/>
            <person name="Seo J."/>
            <person name="Cho J.-H."/>
            <person name="Park Y.-E."/>
            <person name="Jang D.-C."/>
            <person name="Im J.-S."/>
            <person name="Choi J.-G."/>
            <person name="Park H.-J."/>
            <person name="Lee G.-B."/>
            <person name="Lee Y.-G."/>
            <person name="Hong S.-Y."/>
            <person name="Cho K."/>
            <person name="Sohn K.H."/>
        </authorList>
    </citation>
    <scope>NUCLEOTIDE SEQUENCE</scope>
    <source>
        <strain evidence="2">KR_1_A1</strain>
        <strain evidence="3">KR_2_A2</strain>
    </source>
</reference>
<keyword evidence="6" id="KW-1185">Reference proteome</keyword>
<dbReference type="AlphaFoldDB" id="A0A833WIZ4"/>
<organism evidence="2 6">
    <name type="scientific">Phytophthora infestans</name>
    <name type="common">Potato late blight agent</name>
    <name type="synonym">Botrytis infestans</name>
    <dbReference type="NCBI Taxonomy" id="4787"/>
    <lineage>
        <taxon>Eukaryota</taxon>
        <taxon>Sar</taxon>
        <taxon>Stramenopiles</taxon>
        <taxon>Oomycota</taxon>
        <taxon>Peronosporomycetes</taxon>
        <taxon>Peronosporales</taxon>
        <taxon>Peronosporaceae</taxon>
        <taxon>Phytophthora</taxon>
    </lineage>
</organism>
<dbReference type="EMBL" id="JAACNO010001910">
    <property type="protein sequence ID" value="KAF4136705.1"/>
    <property type="molecule type" value="Genomic_DNA"/>
</dbReference>
<dbReference type="Proteomes" id="UP000602510">
    <property type="component" value="Unassembled WGS sequence"/>
</dbReference>
<feature type="region of interest" description="Disordered" evidence="1">
    <location>
        <begin position="22"/>
        <end position="97"/>
    </location>
</feature>